<dbReference type="AlphaFoldDB" id="Q2RXV9"/>
<dbReference type="PROSITE" id="PS51257">
    <property type="entry name" value="PROKAR_LIPOPROTEIN"/>
    <property type="match status" value="1"/>
</dbReference>
<dbReference type="RefSeq" id="WP_011387984.1">
    <property type="nucleotide sequence ID" value="NC_007643.1"/>
</dbReference>
<name>Q2RXV9_RHORT</name>
<evidence type="ECO:0000313" key="3">
    <source>
        <dbReference type="Proteomes" id="UP000001929"/>
    </source>
</evidence>
<dbReference type="KEGG" id="rru:Rru_A0231"/>
<reference evidence="2 3" key="1">
    <citation type="journal article" date="2011" name="Stand. Genomic Sci.">
        <title>Complete genome sequence of Rhodospirillum rubrum type strain (S1).</title>
        <authorList>
            <person name="Munk A.C."/>
            <person name="Copeland A."/>
            <person name="Lucas S."/>
            <person name="Lapidus A."/>
            <person name="Del Rio T.G."/>
            <person name="Barry K."/>
            <person name="Detter J.C."/>
            <person name="Hammon N."/>
            <person name="Israni S."/>
            <person name="Pitluck S."/>
            <person name="Brettin T."/>
            <person name="Bruce D."/>
            <person name="Han C."/>
            <person name="Tapia R."/>
            <person name="Gilna P."/>
            <person name="Schmutz J."/>
            <person name="Larimer F."/>
            <person name="Land M."/>
            <person name="Kyrpides N.C."/>
            <person name="Mavromatis K."/>
            <person name="Richardson P."/>
            <person name="Rohde M."/>
            <person name="Goker M."/>
            <person name="Klenk H.P."/>
            <person name="Zhang Y."/>
            <person name="Roberts G.P."/>
            <person name="Reslewic S."/>
            <person name="Schwartz D.C."/>
        </authorList>
    </citation>
    <scope>NUCLEOTIDE SEQUENCE [LARGE SCALE GENOMIC DNA]</scope>
    <source>
        <strain evidence="3">ATCC 11170 / ATH 1.1.1 / DSM 467 / LMG 4362 / NCIMB 8255 / S1</strain>
    </source>
</reference>
<organism evidence="2 3">
    <name type="scientific">Rhodospirillum rubrum (strain ATCC 11170 / ATH 1.1.1 / DSM 467 / LMG 4362 / NCIMB 8255 / S1)</name>
    <dbReference type="NCBI Taxonomy" id="269796"/>
    <lineage>
        <taxon>Bacteria</taxon>
        <taxon>Pseudomonadati</taxon>
        <taxon>Pseudomonadota</taxon>
        <taxon>Alphaproteobacteria</taxon>
        <taxon>Rhodospirillales</taxon>
        <taxon>Rhodospirillaceae</taxon>
        <taxon>Rhodospirillum</taxon>
    </lineage>
</organism>
<dbReference type="EnsemblBacteria" id="ABC21036">
    <property type="protein sequence ID" value="ABC21036"/>
    <property type="gene ID" value="Rru_A0231"/>
</dbReference>
<dbReference type="Proteomes" id="UP000001929">
    <property type="component" value="Chromosome"/>
</dbReference>
<keyword evidence="1" id="KW-0732">Signal</keyword>
<sequence>MRLFRLLVPIALLMSACAAPPPPDPIAPLPEEPWLTGPPEPTQVIGSDLSRLLLAVPPAADRGLRYKGLNARYLFAQQLDGGAIYYARYAKAYHIPEGTDAGALSDRLYRTVLAERVGIAPNAVRRSTRELPFGPAEVVEAHGPALACAAFFAPLRVGKEARPGTDDAYLHGAYCAPPEGGALGGDPWAGLEKVLRSAVLRE</sequence>
<evidence type="ECO:0008006" key="4">
    <source>
        <dbReference type="Google" id="ProtNLM"/>
    </source>
</evidence>
<protein>
    <recommendedName>
        <fullName evidence="4">Lipoprotein</fullName>
    </recommendedName>
</protein>
<evidence type="ECO:0000256" key="1">
    <source>
        <dbReference type="SAM" id="SignalP"/>
    </source>
</evidence>
<feature type="signal peptide" evidence="1">
    <location>
        <begin position="1"/>
        <end position="18"/>
    </location>
</feature>
<dbReference type="HOGENOM" id="CLU_1353762_0_0_5"/>
<feature type="chain" id="PRO_5004214681" description="Lipoprotein" evidence="1">
    <location>
        <begin position="19"/>
        <end position="202"/>
    </location>
</feature>
<proteinExistence type="predicted"/>
<keyword evidence="3" id="KW-1185">Reference proteome</keyword>
<dbReference type="EMBL" id="CP000230">
    <property type="protein sequence ID" value="ABC21036.1"/>
    <property type="molecule type" value="Genomic_DNA"/>
</dbReference>
<evidence type="ECO:0000313" key="2">
    <source>
        <dbReference type="EMBL" id="ABC21036.1"/>
    </source>
</evidence>
<gene>
    <name evidence="2" type="ordered locus">Rru_A0231</name>
</gene>
<dbReference type="PATRIC" id="fig|269796.9.peg.284"/>
<accession>Q2RXV9</accession>